<feature type="transmembrane region" description="Helical" evidence="1">
    <location>
        <begin position="74"/>
        <end position="91"/>
    </location>
</feature>
<dbReference type="PANTHER" id="PTHR40761:SF1">
    <property type="entry name" value="CONSERVED INTEGRAL MEMBRANE ALANINE VALINE AND LEUCINE RICH PROTEIN-RELATED"/>
    <property type="match status" value="1"/>
</dbReference>
<dbReference type="PANTHER" id="PTHR40761">
    <property type="entry name" value="CONSERVED INTEGRAL MEMBRANE ALANINE VALINE AND LEUCINE RICH PROTEIN-RELATED"/>
    <property type="match status" value="1"/>
</dbReference>
<dbReference type="Proteomes" id="UP001567537">
    <property type="component" value="Unassembled WGS sequence"/>
</dbReference>
<dbReference type="NCBIfam" id="NF038012">
    <property type="entry name" value="DMT_1"/>
    <property type="match status" value="1"/>
</dbReference>
<keyword evidence="1" id="KW-1133">Transmembrane helix</keyword>
<dbReference type="RefSeq" id="WP_371239944.1">
    <property type="nucleotide sequence ID" value="NZ_JAHWZY010000020.1"/>
</dbReference>
<accession>A0ABV4J1W8</accession>
<evidence type="ECO:0000256" key="1">
    <source>
        <dbReference type="SAM" id="Phobius"/>
    </source>
</evidence>
<evidence type="ECO:0000313" key="2">
    <source>
        <dbReference type="EMBL" id="MEZ3180914.1"/>
    </source>
</evidence>
<feature type="transmembrane region" description="Helical" evidence="1">
    <location>
        <begin position="48"/>
        <end position="68"/>
    </location>
</feature>
<comment type="caution">
    <text evidence="2">The sequence shown here is derived from an EMBL/GenBank/DDBJ whole genome shotgun (WGS) entry which is preliminary data.</text>
</comment>
<gene>
    <name evidence="2" type="ORF">KYY02_20135</name>
</gene>
<keyword evidence="3" id="KW-1185">Reference proteome</keyword>
<dbReference type="InterPro" id="IPR037185">
    <property type="entry name" value="EmrE-like"/>
</dbReference>
<protein>
    <submittedName>
        <fullName evidence="2">DMT family transporter</fullName>
    </submittedName>
</protein>
<feature type="transmembrane region" description="Helical" evidence="1">
    <location>
        <begin position="195"/>
        <end position="213"/>
    </location>
</feature>
<feature type="transmembrane region" description="Helical" evidence="1">
    <location>
        <begin position="164"/>
        <end position="183"/>
    </location>
</feature>
<keyword evidence="1" id="KW-0472">Membrane</keyword>
<sequence length="304" mass="31572">MTTAVLASLAAGLCFAVAGVLQQWAAGARPDTEALSLRLLTHLVRNRVWLCGIGLAVLAYGFQSLALAFGPLSLVQPLIVAELIFAVPLSARLYRMRLGRREWFGTLTVAIGLTLALVSARPHGGHPEAPVSSWFFILGSVSAVVFAALSAARRLSGPWRASATALAAGAVMGTQSVLLAATVERLRDGPLAVVAAWQTYALVVASMGGLLLIQSAFQQGPLAASMTVIDATEPVVAVAVGTAVFSEVVSVGWPETAVTMTGLALVTAGVVSLNSSPLIAVLHGRPPRELPGLRSADGQRRRAR</sequence>
<evidence type="ECO:0000313" key="3">
    <source>
        <dbReference type="Proteomes" id="UP001567537"/>
    </source>
</evidence>
<proteinExistence type="predicted"/>
<feature type="transmembrane region" description="Helical" evidence="1">
    <location>
        <begin position="6"/>
        <end position="27"/>
    </location>
</feature>
<organism evidence="2 3">
    <name type="scientific">Streptomyces pimonensis</name>
    <dbReference type="NCBI Taxonomy" id="2860288"/>
    <lineage>
        <taxon>Bacteria</taxon>
        <taxon>Bacillati</taxon>
        <taxon>Actinomycetota</taxon>
        <taxon>Actinomycetes</taxon>
        <taxon>Kitasatosporales</taxon>
        <taxon>Streptomycetaceae</taxon>
        <taxon>Streptomyces</taxon>
    </lineage>
</organism>
<dbReference type="EMBL" id="JAHWZY010000020">
    <property type="protein sequence ID" value="MEZ3180914.1"/>
    <property type="molecule type" value="Genomic_DNA"/>
</dbReference>
<dbReference type="SUPFAM" id="SSF103481">
    <property type="entry name" value="Multidrug resistance efflux transporter EmrE"/>
    <property type="match status" value="1"/>
</dbReference>
<feature type="transmembrane region" description="Helical" evidence="1">
    <location>
        <begin position="132"/>
        <end position="152"/>
    </location>
</feature>
<reference evidence="2 3" key="1">
    <citation type="journal article" date="2021" name="Res Sq">
        <title>Streptomyces Pimoensis sp. nov., Isolated From the Taklimakan Desert in Xinjiang, China.</title>
        <authorList>
            <person name="Zhang P."/>
            <person name="Luo X."/>
            <person name="Luo X."/>
            <person name="Liu Z."/>
            <person name="Xia Z."/>
            <person name="Wan C."/>
            <person name="zhang L."/>
        </authorList>
    </citation>
    <scope>NUCLEOTIDE SEQUENCE [LARGE SCALE GENOMIC DNA]</scope>
    <source>
        <strain evidence="2 3">TRM75549</strain>
    </source>
</reference>
<name>A0ABV4J1W8_9ACTN</name>
<feature type="transmembrane region" description="Helical" evidence="1">
    <location>
        <begin position="103"/>
        <end position="120"/>
    </location>
</feature>
<keyword evidence="1" id="KW-0812">Transmembrane</keyword>